<dbReference type="SUPFAM" id="SSF56112">
    <property type="entry name" value="Protein kinase-like (PK-like)"/>
    <property type="match status" value="1"/>
</dbReference>
<dbReference type="InterPro" id="IPR002575">
    <property type="entry name" value="Aminoglycoside_PTrfase"/>
</dbReference>
<dbReference type="Proteomes" id="UP001320766">
    <property type="component" value="Unassembled WGS sequence"/>
</dbReference>
<evidence type="ECO:0000259" key="1">
    <source>
        <dbReference type="Pfam" id="PF01636"/>
    </source>
</evidence>
<feature type="domain" description="Aminoglycoside phosphotransferase" evidence="1">
    <location>
        <begin position="13"/>
        <end position="210"/>
    </location>
</feature>
<evidence type="ECO:0000313" key="2">
    <source>
        <dbReference type="EMBL" id="MCP2346161.1"/>
    </source>
</evidence>
<keyword evidence="3" id="KW-1185">Reference proteome</keyword>
<organism evidence="2 3">
    <name type="scientific">Nonomuraea roseoviolacea subsp. carminata</name>
    <dbReference type="NCBI Taxonomy" id="160689"/>
    <lineage>
        <taxon>Bacteria</taxon>
        <taxon>Bacillati</taxon>
        <taxon>Actinomycetota</taxon>
        <taxon>Actinomycetes</taxon>
        <taxon>Streptosporangiales</taxon>
        <taxon>Streptosporangiaceae</taxon>
        <taxon>Nonomuraea</taxon>
    </lineage>
</organism>
<sequence>MADLQWTHQVELRDDRVVKRYTGDDPELAGREWRALTLLAEHAPGLAPRPITLEPPVPAVSGGAVTMSRLPGVPLRSLPDAGAYAKHLVRAVDELHAAVPRDVLAGVPERPWHLAPLAAQVGEWCARWKPREPLADQAVREGARWLESWRPGDEGVTPVFGAGDGNLANFLWDGARVRIVDFEESGRSDRAFELSEISQHVAMWVDGEVDVLAHAELTPAEQRRLDGCRRLHALMWLFILSPEGPRNPPGTFRRQAGRVLRSLGA</sequence>
<reference evidence="2 3" key="1">
    <citation type="submission" date="2022-06" db="EMBL/GenBank/DDBJ databases">
        <title>Sequencing the genomes of 1000 actinobacteria strains.</title>
        <authorList>
            <person name="Klenk H.-P."/>
        </authorList>
    </citation>
    <scope>NUCLEOTIDE SEQUENCE [LARGE SCALE GENOMIC DNA]</scope>
    <source>
        <strain evidence="2 3">DSM 44170</strain>
    </source>
</reference>
<dbReference type="Gene3D" id="3.90.1200.10">
    <property type="match status" value="1"/>
</dbReference>
<dbReference type="EMBL" id="JAMZEC010000001">
    <property type="protein sequence ID" value="MCP2346161.1"/>
    <property type="molecule type" value="Genomic_DNA"/>
</dbReference>
<dbReference type="RefSeq" id="WP_253768322.1">
    <property type="nucleotide sequence ID" value="NZ_BAAAVE010000028.1"/>
</dbReference>
<name>A0ABT1JY40_9ACTN</name>
<dbReference type="InterPro" id="IPR011009">
    <property type="entry name" value="Kinase-like_dom_sf"/>
</dbReference>
<evidence type="ECO:0000313" key="3">
    <source>
        <dbReference type="Proteomes" id="UP001320766"/>
    </source>
</evidence>
<comment type="caution">
    <text evidence="2">The sequence shown here is derived from an EMBL/GenBank/DDBJ whole genome shotgun (WGS) entry which is preliminary data.</text>
</comment>
<protein>
    <recommendedName>
        <fullName evidence="1">Aminoglycoside phosphotransferase domain-containing protein</fullName>
    </recommendedName>
</protein>
<gene>
    <name evidence="2" type="ORF">HD595_002283</name>
</gene>
<dbReference type="Pfam" id="PF01636">
    <property type="entry name" value="APH"/>
    <property type="match status" value="1"/>
</dbReference>
<proteinExistence type="predicted"/>
<accession>A0ABT1JY40</accession>